<dbReference type="Proteomes" id="UP000006334">
    <property type="component" value="Unassembled WGS sequence"/>
</dbReference>
<dbReference type="RefSeq" id="WP_008842528.1">
    <property type="nucleotide sequence ID" value="NZ_BAEN01000002.1"/>
</dbReference>
<dbReference type="InterPro" id="IPR000380">
    <property type="entry name" value="Topo_IA"/>
</dbReference>
<dbReference type="Gene3D" id="3.30.65.10">
    <property type="entry name" value="Bacterial Topoisomerase I, domain 1"/>
    <property type="match status" value="2"/>
</dbReference>
<feature type="domain" description="DNA topoisomerase type IA zn finger" evidence="1">
    <location>
        <begin position="112"/>
        <end position="149"/>
    </location>
</feature>
<dbReference type="EMBL" id="BAEN01000002">
    <property type="protein sequence ID" value="GAC12708.1"/>
    <property type="molecule type" value="Genomic_DNA"/>
</dbReference>
<comment type="caution">
    <text evidence="2">The sequence shown here is derived from an EMBL/GenBank/DDBJ whole genome shotgun (WGS) entry which is preliminary data.</text>
</comment>
<organism evidence="2 3">
    <name type="scientific">Aliiglaciecola lipolytica E3</name>
    <dbReference type="NCBI Taxonomy" id="1127673"/>
    <lineage>
        <taxon>Bacteria</taxon>
        <taxon>Pseudomonadati</taxon>
        <taxon>Pseudomonadota</taxon>
        <taxon>Gammaproteobacteria</taxon>
        <taxon>Alteromonadales</taxon>
        <taxon>Alteromonadaceae</taxon>
        <taxon>Aliiglaciecola</taxon>
    </lineage>
</organism>
<evidence type="ECO:0000313" key="2">
    <source>
        <dbReference type="EMBL" id="GAC12708.1"/>
    </source>
</evidence>
<sequence>MSKIDHSLFDANEHALDGEFGACPDCGAKLLIKRSKNGAFLGCSRYPQCEFAKPLHDNTTVELKQIDGSQCPDCGLALSIKKGRFGLFIGCTGYPDCHHIEAIKQQKDIHVACPSCHAGKLLKRTNKYGKSFYACDGYPKCKYVLNAPPVEKTCPKCQWSVLIEKKNDHGSYYQCPQKNCGEKVSAQEN</sequence>
<dbReference type="GO" id="GO:0006265">
    <property type="term" value="P:DNA topological change"/>
    <property type="evidence" value="ECO:0007669"/>
    <property type="project" value="InterPro"/>
</dbReference>
<reference evidence="2 3" key="1">
    <citation type="journal article" date="2017" name="Antonie Van Leeuwenhoek">
        <title>Rhizobium rhizosphaerae sp. nov., a novel species isolated from rice rhizosphere.</title>
        <authorList>
            <person name="Zhao J.J."/>
            <person name="Zhang J."/>
            <person name="Zhang R.J."/>
            <person name="Zhang C.W."/>
            <person name="Yin H.Q."/>
            <person name="Zhang X.X."/>
        </authorList>
    </citation>
    <scope>NUCLEOTIDE SEQUENCE [LARGE SCALE GENOMIC DNA]</scope>
    <source>
        <strain evidence="2 3">E3</strain>
    </source>
</reference>
<dbReference type="AlphaFoldDB" id="K6Y7R8"/>
<dbReference type="eggNOG" id="COG0551">
    <property type="taxonomic scope" value="Bacteria"/>
</dbReference>
<dbReference type="PANTHER" id="PTHR42785:SF1">
    <property type="entry name" value="DNA TOPOISOMERASE"/>
    <property type="match status" value="1"/>
</dbReference>
<feature type="domain" description="DNA topoisomerase type IA zn finger" evidence="1">
    <location>
        <begin position="22"/>
        <end position="58"/>
    </location>
</feature>
<dbReference type="GO" id="GO:0003917">
    <property type="term" value="F:DNA topoisomerase type I (single strand cut, ATP-independent) activity"/>
    <property type="evidence" value="ECO:0007669"/>
    <property type="project" value="InterPro"/>
</dbReference>
<accession>K6Y7R8</accession>
<dbReference type="STRING" id="1127673.GLIP_0053"/>
<evidence type="ECO:0000259" key="1">
    <source>
        <dbReference type="Pfam" id="PF01396"/>
    </source>
</evidence>
<gene>
    <name evidence="2" type="ORF">GLIP_0053</name>
</gene>
<dbReference type="SUPFAM" id="SSF57783">
    <property type="entry name" value="Zinc beta-ribbon"/>
    <property type="match status" value="2"/>
</dbReference>
<dbReference type="InterPro" id="IPR013498">
    <property type="entry name" value="Topo_IA_Znf"/>
</dbReference>
<name>K6Y7R8_9ALTE</name>
<dbReference type="Pfam" id="PF01396">
    <property type="entry name" value="Zn_ribbon_Top1"/>
    <property type="match status" value="4"/>
</dbReference>
<proteinExistence type="predicted"/>
<dbReference type="GO" id="GO:0003677">
    <property type="term" value="F:DNA binding"/>
    <property type="evidence" value="ECO:0007669"/>
    <property type="project" value="InterPro"/>
</dbReference>
<feature type="domain" description="DNA topoisomerase type IA zn finger" evidence="1">
    <location>
        <begin position="69"/>
        <end position="105"/>
    </location>
</feature>
<keyword evidence="3" id="KW-1185">Reference proteome</keyword>
<protein>
    <recommendedName>
        <fullName evidence="1">DNA topoisomerase type IA zn finger domain-containing protein</fullName>
    </recommendedName>
</protein>
<dbReference type="OrthoDB" id="6412825at2"/>
<evidence type="ECO:0000313" key="3">
    <source>
        <dbReference type="Proteomes" id="UP000006334"/>
    </source>
</evidence>
<dbReference type="GO" id="GO:0005694">
    <property type="term" value="C:chromosome"/>
    <property type="evidence" value="ECO:0007669"/>
    <property type="project" value="InterPro"/>
</dbReference>
<feature type="domain" description="DNA topoisomerase type IA zn finger" evidence="1">
    <location>
        <begin position="152"/>
        <end position="175"/>
    </location>
</feature>
<dbReference type="PANTHER" id="PTHR42785">
    <property type="entry name" value="DNA TOPOISOMERASE, TYPE IA, CORE"/>
    <property type="match status" value="1"/>
</dbReference>